<protein>
    <recommendedName>
        <fullName evidence="6">Zn(2)-C6 fungal-type domain-containing protein</fullName>
    </recommendedName>
</protein>
<dbReference type="SUPFAM" id="SSF57701">
    <property type="entry name" value="Zn2/Cys6 DNA-binding domain"/>
    <property type="match status" value="1"/>
</dbReference>
<keyword evidence="2" id="KW-0805">Transcription regulation</keyword>
<dbReference type="GO" id="GO:0008270">
    <property type="term" value="F:zinc ion binding"/>
    <property type="evidence" value="ECO:0007669"/>
    <property type="project" value="InterPro"/>
</dbReference>
<comment type="caution">
    <text evidence="7">The sequence shown here is derived from an EMBL/GenBank/DDBJ whole genome shotgun (WGS) entry which is preliminary data.</text>
</comment>
<dbReference type="Pfam" id="PF00172">
    <property type="entry name" value="Zn_clus"/>
    <property type="match status" value="1"/>
</dbReference>
<reference evidence="7 8" key="1">
    <citation type="submission" date="2015-11" db="EMBL/GenBank/DDBJ databases">
        <title>Aspergillus lentulus strain IFM 54703T.</title>
        <authorList>
            <person name="Kusuya Y."/>
            <person name="Sakai K."/>
            <person name="Kamei K."/>
            <person name="Takahashi H."/>
            <person name="Yaguchi T."/>
        </authorList>
    </citation>
    <scope>NUCLEOTIDE SEQUENCE [LARGE SCALE GENOMIC DNA]</scope>
    <source>
        <strain evidence="7 8">IFM 54703</strain>
    </source>
</reference>
<dbReference type="PANTHER" id="PTHR37534">
    <property type="entry name" value="TRANSCRIPTIONAL ACTIVATOR PROTEIN UGA3"/>
    <property type="match status" value="1"/>
</dbReference>
<dbReference type="Pfam" id="PF11951">
    <property type="entry name" value="Fungal_trans_2"/>
    <property type="match status" value="1"/>
</dbReference>
<feature type="domain" description="Zn(2)-C6 fungal-type" evidence="6">
    <location>
        <begin position="36"/>
        <end position="65"/>
    </location>
</feature>
<evidence type="ECO:0000313" key="7">
    <source>
        <dbReference type="EMBL" id="GAQ11626.1"/>
    </source>
</evidence>
<dbReference type="Gene3D" id="4.10.240.10">
    <property type="entry name" value="Zn(2)-C6 fungal-type DNA-binding domain"/>
    <property type="match status" value="1"/>
</dbReference>
<accession>A0AAN4PRX9</accession>
<comment type="subcellular location">
    <subcellularLocation>
        <location evidence="1">Nucleus</location>
    </subcellularLocation>
</comment>
<evidence type="ECO:0000256" key="4">
    <source>
        <dbReference type="ARBA" id="ARBA00023163"/>
    </source>
</evidence>
<evidence type="ECO:0000256" key="3">
    <source>
        <dbReference type="ARBA" id="ARBA00023125"/>
    </source>
</evidence>
<dbReference type="GO" id="GO:0000981">
    <property type="term" value="F:DNA-binding transcription factor activity, RNA polymerase II-specific"/>
    <property type="evidence" value="ECO:0007669"/>
    <property type="project" value="InterPro"/>
</dbReference>
<evidence type="ECO:0000256" key="2">
    <source>
        <dbReference type="ARBA" id="ARBA00023015"/>
    </source>
</evidence>
<evidence type="ECO:0000256" key="5">
    <source>
        <dbReference type="ARBA" id="ARBA00023242"/>
    </source>
</evidence>
<dbReference type="AlphaFoldDB" id="A0AAN4PRX9"/>
<dbReference type="GO" id="GO:0045944">
    <property type="term" value="P:positive regulation of transcription by RNA polymerase II"/>
    <property type="evidence" value="ECO:0007669"/>
    <property type="project" value="TreeGrafter"/>
</dbReference>
<name>A0AAN4PRX9_ASPLE</name>
<dbReference type="InterPro" id="IPR021858">
    <property type="entry name" value="Fun_TF"/>
</dbReference>
<dbReference type="InterPro" id="IPR036864">
    <property type="entry name" value="Zn2-C6_fun-type_DNA-bd_sf"/>
</dbReference>
<gene>
    <name evidence="7" type="ORF">ALT_8947</name>
</gene>
<evidence type="ECO:0000313" key="8">
    <source>
        <dbReference type="Proteomes" id="UP000051487"/>
    </source>
</evidence>
<keyword evidence="5" id="KW-0539">Nucleus</keyword>
<dbReference type="PROSITE" id="PS00463">
    <property type="entry name" value="ZN2_CY6_FUNGAL_1"/>
    <property type="match status" value="1"/>
</dbReference>
<dbReference type="SMART" id="SM00066">
    <property type="entry name" value="GAL4"/>
    <property type="match status" value="1"/>
</dbReference>
<dbReference type="Proteomes" id="UP000051487">
    <property type="component" value="Unassembled WGS sequence"/>
</dbReference>
<sequence length="489" mass="55249">MSRHFSFKAVVLGAPLCTSPGGGHPPPARHVKSRSGCEPCKRRRVKCDETRPRCRRCQSRNETCTGNFLSDTWQIERPWLLVADQKPQSAPFSSKTYGELTGVLENDLLRHWFDHACLTMAILPPPLNPLSYGMAPYLRRSKALRHTIQCVSHAHRQFFSVAQLAEFLDERDRALVSLQNEIDRAMQRSPSSQGSLLRTILLSSLLLGISSAWLVDDDYGYQYLVGTRKVVSLLLEQDNFTDDFLRYLLGLYVYWELCSSYIEPCDMIRSSTELVSKVVSEHLATYIHPVTGIATSICPVLIDVGRYYRRVIELSVDGVNPAYEYLLESKLQDWSAEKASFSISVCSQTKAESLLASLQLLADSQRAMGMIMLYQARSVAQGIHPAGFPPLRKAVETIMTMLRLIPPGDPLLNSEAPLLVIAGSELLETDTEYRELVERHAMEVTKFTRVRAYMSGIQLVRDIWDLRKAGMRTTWLELMLQRGNTLSLV</sequence>
<proteinExistence type="predicted"/>
<dbReference type="GO" id="GO:0005634">
    <property type="term" value="C:nucleus"/>
    <property type="evidence" value="ECO:0007669"/>
    <property type="project" value="UniProtKB-SubCell"/>
</dbReference>
<keyword evidence="3" id="KW-0238">DNA-binding</keyword>
<dbReference type="PROSITE" id="PS50048">
    <property type="entry name" value="ZN2_CY6_FUNGAL_2"/>
    <property type="match status" value="1"/>
</dbReference>
<dbReference type="GO" id="GO:0000976">
    <property type="term" value="F:transcription cis-regulatory region binding"/>
    <property type="evidence" value="ECO:0007669"/>
    <property type="project" value="TreeGrafter"/>
</dbReference>
<evidence type="ECO:0000256" key="1">
    <source>
        <dbReference type="ARBA" id="ARBA00004123"/>
    </source>
</evidence>
<dbReference type="PANTHER" id="PTHR37534:SF15">
    <property type="entry name" value="ZN(II)2CYS6 TRANSCRIPTION FACTOR (EUROFUNG)"/>
    <property type="match status" value="1"/>
</dbReference>
<keyword evidence="4" id="KW-0804">Transcription</keyword>
<organism evidence="7 8">
    <name type="scientific">Aspergillus lentulus</name>
    <dbReference type="NCBI Taxonomy" id="293939"/>
    <lineage>
        <taxon>Eukaryota</taxon>
        <taxon>Fungi</taxon>
        <taxon>Dikarya</taxon>
        <taxon>Ascomycota</taxon>
        <taxon>Pezizomycotina</taxon>
        <taxon>Eurotiomycetes</taxon>
        <taxon>Eurotiomycetidae</taxon>
        <taxon>Eurotiales</taxon>
        <taxon>Aspergillaceae</taxon>
        <taxon>Aspergillus</taxon>
        <taxon>Aspergillus subgen. Fumigati</taxon>
    </lineage>
</organism>
<evidence type="ECO:0000259" key="6">
    <source>
        <dbReference type="PROSITE" id="PS50048"/>
    </source>
</evidence>
<dbReference type="CDD" id="cd00067">
    <property type="entry name" value="GAL4"/>
    <property type="match status" value="1"/>
</dbReference>
<dbReference type="InterPro" id="IPR001138">
    <property type="entry name" value="Zn2Cys6_DnaBD"/>
</dbReference>
<dbReference type="EMBL" id="BCLY01000016">
    <property type="protein sequence ID" value="GAQ11626.1"/>
    <property type="molecule type" value="Genomic_DNA"/>
</dbReference>